<name>A0A3E2V554_9FIRM</name>
<comment type="caution">
    <text evidence="1">The sequence shown here is derived from an EMBL/GenBank/DDBJ whole genome shotgun (WGS) entry which is preliminary data.</text>
</comment>
<evidence type="ECO:0000313" key="2">
    <source>
        <dbReference type="Proteomes" id="UP000261079"/>
    </source>
</evidence>
<dbReference type="AlphaFoldDB" id="A0A3E2V554"/>
<reference evidence="1 2" key="1">
    <citation type="submission" date="2018-08" db="EMBL/GenBank/DDBJ databases">
        <title>A genome reference for cultivated species of the human gut microbiota.</title>
        <authorList>
            <person name="Zou Y."/>
            <person name="Xue W."/>
            <person name="Luo G."/>
        </authorList>
    </citation>
    <scope>NUCLEOTIDE SEQUENCE [LARGE SCALE GENOMIC DNA]</scope>
    <source>
        <strain evidence="1 2">AM42-11AC</strain>
    </source>
</reference>
<proteinExistence type="predicted"/>
<sequence>MASIAGLGKIGLPRLSENMDPEDARALRNYLYQMQEQLQYVLCNLDTENFSEELRSRLSGSLGKEET</sequence>
<accession>A0A3E2V554</accession>
<evidence type="ECO:0000313" key="1">
    <source>
        <dbReference type="EMBL" id="RGC05239.1"/>
    </source>
</evidence>
<gene>
    <name evidence="1" type="ORF">DW905_08995</name>
</gene>
<protein>
    <submittedName>
        <fullName evidence="1">Uncharacterized protein</fullName>
    </submittedName>
</protein>
<dbReference type="Proteomes" id="UP000261079">
    <property type="component" value="Unassembled WGS sequence"/>
</dbReference>
<dbReference type="RefSeq" id="WP_117535735.1">
    <property type="nucleotide sequence ID" value="NZ_QVEZ01000005.1"/>
</dbReference>
<organism evidence="1 2">
    <name type="scientific">Faecalibacterium prausnitzii</name>
    <dbReference type="NCBI Taxonomy" id="853"/>
    <lineage>
        <taxon>Bacteria</taxon>
        <taxon>Bacillati</taxon>
        <taxon>Bacillota</taxon>
        <taxon>Clostridia</taxon>
        <taxon>Eubacteriales</taxon>
        <taxon>Oscillospiraceae</taxon>
        <taxon>Faecalibacterium</taxon>
    </lineage>
</organism>
<dbReference type="EMBL" id="QVEZ01000005">
    <property type="protein sequence ID" value="RGC05239.1"/>
    <property type="molecule type" value="Genomic_DNA"/>
</dbReference>